<accession>A0A0G0SCT1</accession>
<dbReference type="InterPro" id="IPR043993">
    <property type="entry name" value="T4SS_pilin"/>
</dbReference>
<gene>
    <name evidence="2" type="ORF">UU03_C0024G0005</name>
</gene>
<evidence type="ECO:0000256" key="1">
    <source>
        <dbReference type="SAM" id="Phobius"/>
    </source>
</evidence>
<keyword evidence="1" id="KW-0472">Membrane</keyword>
<proteinExistence type="predicted"/>
<comment type="caution">
    <text evidence="2">The sequence shown here is derived from an EMBL/GenBank/DDBJ whole genome shotgun (WGS) entry which is preliminary data.</text>
</comment>
<keyword evidence="1" id="KW-1133">Transmembrane helix</keyword>
<dbReference type="Proteomes" id="UP000034613">
    <property type="component" value="Unassembled WGS sequence"/>
</dbReference>
<evidence type="ECO:0000313" key="3">
    <source>
        <dbReference type="Proteomes" id="UP000034613"/>
    </source>
</evidence>
<dbReference type="EMBL" id="LBZB01000024">
    <property type="protein sequence ID" value="KKR62624.1"/>
    <property type="molecule type" value="Genomic_DNA"/>
</dbReference>
<feature type="transmembrane region" description="Helical" evidence="1">
    <location>
        <begin position="64"/>
        <end position="85"/>
    </location>
</feature>
<dbReference type="AlphaFoldDB" id="A0A0G0SCT1"/>
<protein>
    <submittedName>
        <fullName evidence="2">Uncharacterized protein</fullName>
    </submittedName>
</protein>
<reference evidence="2 3" key="1">
    <citation type="journal article" date="2015" name="Nature">
        <title>rRNA introns, odd ribosomes, and small enigmatic genomes across a large radiation of phyla.</title>
        <authorList>
            <person name="Brown C.T."/>
            <person name="Hug L.A."/>
            <person name="Thomas B.C."/>
            <person name="Sharon I."/>
            <person name="Castelle C.J."/>
            <person name="Singh A."/>
            <person name="Wilkins M.J."/>
            <person name="Williams K.H."/>
            <person name="Banfield J.F."/>
        </authorList>
    </citation>
    <scope>NUCLEOTIDE SEQUENCE [LARGE SCALE GENOMIC DNA]</scope>
</reference>
<feature type="transmembrane region" description="Helical" evidence="1">
    <location>
        <begin position="21"/>
        <end position="43"/>
    </location>
</feature>
<keyword evidence="1" id="KW-0812">Transmembrane</keyword>
<evidence type="ECO:0000313" key="2">
    <source>
        <dbReference type="EMBL" id="KKR62624.1"/>
    </source>
</evidence>
<organism evidence="2 3">
    <name type="scientific">Candidatus Woesebacteria bacterium GW2011_GWA1_40_45</name>
    <dbReference type="NCBI Taxonomy" id="1618554"/>
    <lineage>
        <taxon>Bacteria</taxon>
        <taxon>Candidatus Woeseibacteriota</taxon>
    </lineage>
</organism>
<dbReference type="Pfam" id="PF18895">
    <property type="entry name" value="T4SS_pilin"/>
    <property type="match status" value="1"/>
</dbReference>
<sequence>MPGCDAVTAEGVVQLRYLECVFGRVIGAILGLAGIVLFIMLVVGGFQYMTAGGDPKAVEQAKNTLTYAIGGIILMALSFLILVLIKTFTGVDVTQFKIFQ</sequence>
<name>A0A0G0SCT1_9BACT</name>